<comment type="caution">
    <text evidence="1">The sequence shown here is derived from an EMBL/GenBank/DDBJ whole genome shotgun (WGS) entry which is preliminary data.</text>
</comment>
<sequence length="408" mass="45665">MMWRRGKILGKGGSAMVYLAAVVSPASNDLLPSLMAVKSAPFYKSRCLAKEERLLSDFADCPHIIRCFGEDLTIEEDGEQWYNILLEYAADGSLADRIQSFGRGLPESEVRRFTKSLLMGISYIHKKGYVHCDVKPHNILLVEEKDDFSMSLNGKRKRVQESTAKIADFGLAKRAGKKLKGKENKTRLRGTALYMAPESILRVEYEPHADIWAVGCTVLQMLTGKEPWKHDKGTEVATILFRIGFSEKVPEIPSGLSKEAEDFLSKCLVRDPKSRWTADMLLGHPFVSAANESIKEARNRVVVLPKAAKPVPDSSFQSSFSLPKPYLLMSCLPSDGLVSHSCMATRHVDGNVSEDFGEFHACKMQKKMEEEAKGLSRTSYRLDALGQYWGIKRISEIPNSNIAIEIFH</sequence>
<reference evidence="1 2" key="1">
    <citation type="journal article" date="2022" name="Plant J.">
        <title>Chromosome-level genome of Camellia lanceoleosa provides a valuable resource for understanding genome evolution and self-incompatibility.</title>
        <authorList>
            <person name="Gong W."/>
            <person name="Xiao S."/>
            <person name="Wang L."/>
            <person name="Liao Z."/>
            <person name="Chang Y."/>
            <person name="Mo W."/>
            <person name="Hu G."/>
            <person name="Li W."/>
            <person name="Zhao G."/>
            <person name="Zhu H."/>
            <person name="Hu X."/>
            <person name="Ji K."/>
            <person name="Xiang X."/>
            <person name="Song Q."/>
            <person name="Yuan D."/>
            <person name="Jin S."/>
            <person name="Zhang L."/>
        </authorList>
    </citation>
    <scope>NUCLEOTIDE SEQUENCE [LARGE SCALE GENOMIC DNA]</scope>
    <source>
        <strain evidence="1">SQ_2022a</strain>
    </source>
</reference>
<keyword evidence="1" id="KW-0808">Transferase</keyword>
<dbReference type="Proteomes" id="UP001060215">
    <property type="component" value="Chromosome 12"/>
</dbReference>
<protein>
    <submittedName>
        <fullName evidence="1">Mitogen-activated protein kinase kinase kinase 17</fullName>
    </submittedName>
</protein>
<evidence type="ECO:0000313" key="1">
    <source>
        <dbReference type="EMBL" id="KAI7994906.1"/>
    </source>
</evidence>
<accession>A0ACC0G3Q6</accession>
<organism evidence="1 2">
    <name type="scientific">Camellia lanceoleosa</name>
    <dbReference type="NCBI Taxonomy" id="1840588"/>
    <lineage>
        <taxon>Eukaryota</taxon>
        <taxon>Viridiplantae</taxon>
        <taxon>Streptophyta</taxon>
        <taxon>Embryophyta</taxon>
        <taxon>Tracheophyta</taxon>
        <taxon>Spermatophyta</taxon>
        <taxon>Magnoliopsida</taxon>
        <taxon>eudicotyledons</taxon>
        <taxon>Gunneridae</taxon>
        <taxon>Pentapetalae</taxon>
        <taxon>asterids</taxon>
        <taxon>Ericales</taxon>
        <taxon>Theaceae</taxon>
        <taxon>Camellia</taxon>
    </lineage>
</organism>
<keyword evidence="1" id="KW-0418">Kinase</keyword>
<keyword evidence="2" id="KW-1185">Reference proteome</keyword>
<dbReference type="EMBL" id="CM045769">
    <property type="protein sequence ID" value="KAI7994906.1"/>
    <property type="molecule type" value="Genomic_DNA"/>
</dbReference>
<gene>
    <name evidence="1" type="ORF">LOK49_LG11G01965</name>
</gene>
<name>A0ACC0G3Q6_9ERIC</name>
<evidence type="ECO:0000313" key="2">
    <source>
        <dbReference type="Proteomes" id="UP001060215"/>
    </source>
</evidence>
<proteinExistence type="predicted"/>